<gene>
    <name evidence="2" type="ORF">DSM112329_01703</name>
</gene>
<protein>
    <recommendedName>
        <fullName evidence="3">DUF47 family protein</fullName>
    </recommendedName>
</protein>
<comment type="similarity">
    <text evidence="1">Belongs to the UPF0111 family.</text>
</comment>
<dbReference type="AlphaFoldDB" id="A0AAU7AT88"/>
<reference evidence="2" key="1">
    <citation type="submission" date="2022-12" db="EMBL/GenBank/DDBJ databases">
        <title>Paraconexibacter alkalitolerans sp. nov. and Baekduia alba sp. nov., isolated from soil and emended description of the genera Paraconexibacter (Chun et al., 2020) and Baekduia (An et al., 2020).</title>
        <authorList>
            <person name="Vieira S."/>
            <person name="Huber K.J."/>
            <person name="Geppert A."/>
            <person name="Wolf J."/>
            <person name="Neumann-Schaal M."/>
            <person name="Muesken M."/>
            <person name="Overmann J."/>
        </authorList>
    </citation>
    <scope>NUCLEOTIDE SEQUENCE</scope>
    <source>
        <strain evidence="2">AEG42_29</strain>
    </source>
</reference>
<evidence type="ECO:0008006" key="3">
    <source>
        <dbReference type="Google" id="ProtNLM"/>
    </source>
</evidence>
<dbReference type="InterPro" id="IPR052912">
    <property type="entry name" value="UPF0111_domain"/>
</dbReference>
<name>A0AAU7AT88_9ACTN</name>
<sequence>MRMPGRRADDHAVLELLEESGRNVQRTTALLHDLVRDYPERHELVADLVACEHEGDRITHDIIHRLHATGPRRRGCIETADGHALATALDDIVDFAEQASDTMAIYHIEAPMEQATALAEVLVGAGEQVARALVCLRGGADMAPHLVEIHRLENEGDRITRDAVASLFMNGIDPMVVIRWKDIFGALEASVDACETVAHVLEGISLRRR</sequence>
<dbReference type="PANTHER" id="PTHR37298">
    <property type="entry name" value="UPF0111 PROTEIN YKAA"/>
    <property type="match status" value="1"/>
</dbReference>
<dbReference type="KEGG" id="parq:DSM112329_01703"/>
<evidence type="ECO:0000313" key="2">
    <source>
        <dbReference type="EMBL" id="XAY04865.1"/>
    </source>
</evidence>
<proteinExistence type="inferred from homology"/>
<dbReference type="PANTHER" id="PTHR37298:SF1">
    <property type="entry name" value="UPF0111 PROTEIN YKAA"/>
    <property type="match status" value="1"/>
</dbReference>
<dbReference type="InterPro" id="IPR038078">
    <property type="entry name" value="PhoU-like_sf"/>
</dbReference>
<accession>A0AAU7AT88</accession>
<evidence type="ECO:0000256" key="1">
    <source>
        <dbReference type="ARBA" id="ARBA00008591"/>
    </source>
</evidence>
<dbReference type="EMBL" id="CP114014">
    <property type="protein sequence ID" value="XAY04865.1"/>
    <property type="molecule type" value="Genomic_DNA"/>
</dbReference>
<dbReference type="Pfam" id="PF01865">
    <property type="entry name" value="PhoU_div"/>
    <property type="match status" value="1"/>
</dbReference>
<dbReference type="InterPro" id="IPR018445">
    <property type="entry name" value="Put_Phosphate_transp_reg"/>
</dbReference>
<dbReference type="Gene3D" id="1.20.58.220">
    <property type="entry name" value="Phosphate transport system protein phou homolog 2, domain 2"/>
    <property type="match status" value="1"/>
</dbReference>
<dbReference type="RefSeq" id="WP_354701389.1">
    <property type="nucleotide sequence ID" value="NZ_CP114014.1"/>
</dbReference>
<organism evidence="2">
    <name type="scientific">Paraconexibacter sp. AEG42_29</name>
    <dbReference type="NCBI Taxonomy" id="2997339"/>
    <lineage>
        <taxon>Bacteria</taxon>
        <taxon>Bacillati</taxon>
        <taxon>Actinomycetota</taxon>
        <taxon>Thermoleophilia</taxon>
        <taxon>Solirubrobacterales</taxon>
        <taxon>Paraconexibacteraceae</taxon>
        <taxon>Paraconexibacter</taxon>
    </lineage>
</organism>